<keyword evidence="4" id="KW-0804">Transcription</keyword>
<sequence>MKQYFKIGEISKLYQIGVDSLRYYEELGLLTPKRGKNGYRLYRLDDIWRLNVIRDLRGLGFSMERIREYLTNRSIDTTELLLNEELNAIHRKMAQLRQLQSNVEQRLATLQTAKEQPLETVTEIRLPARSCHVLYSGYQKDEEMDILMKQLLNQSQDNLYIIGSNHIGSLIPVYAAKSGQFRKYEGVFVIAEDGLDILPEGLYLSYSYRGNNNHNAVAIPRLLSYATEKGYRIGEEILELLWVDIHQSANPEEYITELQIHVSVP</sequence>
<name>A0A3E3JZB5_9FIRM</name>
<dbReference type="GO" id="GO:0003677">
    <property type="term" value="F:DNA binding"/>
    <property type="evidence" value="ECO:0007669"/>
    <property type="project" value="UniProtKB-KW"/>
</dbReference>
<dbReference type="Pfam" id="PF13411">
    <property type="entry name" value="MerR_1"/>
    <property type="match status" value="1"/>
</dbReference>
<dbReference type="PANTHER" id="PTHR30204">
    <property type="entry name" value="REDOX-CYCLING DRUG-SENSING TRANSCRIPTIONAL ACTIVATOR SOXR"/>
    <property type="match status" value="1"/>
</dbReference>
<dbReference type="GeneID" id="97193569"/>
<proteinExistence type="predicted"/>
<feature type="coiled-coil region" evidence="5">
    <location>
        <begin position="82"/>
        <end position="116"/>
    </location>
</feature>
<protein>
    <submittedName>
        <fullName evidence="7">MerR family transcriptional regulator</fullName>
    </submittedName>
</protein>
<dbReference type="Proteomes" id="UP000261080">
    <property type="component" value="Unassembled WGS sequence"/>
</dbReference>
<dbReference type="SUPFAM" id="SSF46955">
    <property type="entry name" value="Putative DNA-binding domain"/>
    <property type="match status" value="1"/>
</dbReference>
<evidence type="ECO:0000256" key="5">
    <source>
        <dbReference type="SAM" id="Coils"/>
    </source>
</evidence>
<dbReference type="InterPro" id="IPR000551">
    <property type="entry name" value="MerR-type_HTH_dom"/>
</dbReference>
<dbReference type="RefSeq" id="WP_048620412.1">
    <property type="nucleotide sequence ID" value="NZ_BAABYU010000001.1"/>
</dbReference>
<dbReference type="EMBL" id="QVLX01000009">
    <property type="protein sequence ID" value="RGE85142.1"/>
    <property type="molecule type" value="Genomic_DNA"/>
</dbReference>
<keyword evidence="3" id="KW-0238">DNA-binding</keyword>
<dbReference type="PROSITE" id="PS50937">
    <property type="entry name" value="HTH_MERR_2"/>
    <property type="match status" value="1"/>
</dbReference>
<keyword evidence="5" id="KW-0175">Coiled coil</keyword>
<dbReference type="AlphaFoldDB" id="A0A3E3JZB5"/>
<dbReference type="InterPro" id="IPR011256">
    <property type="entry name" value="Reg_factor_effector_dom_sf"/>
</dbReference>
<dbReference type="SUPFAM" id="SSF55136">
    <property type="entry name" value="Probable bacterial effector-binding domain"/>
    <property type="match status" value="1"/>
</dbReference>
<dbReference type="PANTHER" id="PTHR30204:SF69">
    <property type="entry name" value="MERR-FAMILY TRANSCRIPTIONAL REGULATOR"/>
    <property type="match status" value="1"/>
</dbReference>
<evidence type="ECO:0000256" key="4">
    <source>
        <dbReference type="ARBA" id="ARBA00023163"/>
    </source>
</evidence>
<organism evidence="7 8">
    <name type="scientific">Sellimonas intestinalis</name>
    <dbReference type="NCBI Taxonomy" id="1653434"/>
    <lineage>
        <taxon>Bacteria</taxon>
        <taxon>Bacillati</taxon>
        <taxon>Bacillota</taxon>
        <taxon>Clostridia</taxon>
        <taxon>Lachnospirales</taxon>
        <taxon>Lachnospiraceae</taxon>
        <taxon>Sellimonas</taxon>
    </lineage>
</organism>
<dbReference type="InterPro" id="IPR009061">
    <property type="entry name" value="DNA-bd_dom_put_sf"/>
</dbReference>
<keyword evidence="8" id="KW-1185">Reference proteome</keyword>
<dbReference type="SMART" id="SM00422">
    <property type="entry name" value="HTH_MERR"/>
    <property type="match status" value="1"/>
</dbReference>
<evidence type="ECO:0000313" key="8">
    <source>
        <dbReference type="Proteomes" id="UP000261080"/>
    </source>
</evidence>
<keyword evidence="1" id="KW-0678">Repressor</keyword>
<dbReference type="GO" id="GO:0003700">
    <property type="term" value="F:DNA-binding transcription factor activity"/>
    <property type="evidence" value="ECO:0007669"/>
    <property type="project" value="InterPro"/>
</dbReference>
<dbReference type="InterPro" id="IPR047057">
    <property type="entry name" value="MerR_fam"/>
</dbReference>
<comment type="caution">
    <text evidence="7">The sequence shown here is derived from an EMBL/GenBank/DDBJ whole genome shotgun (WGS) entry which is preliminary data.</text>
</comment>
<keyword evidence="2" id="KW-0805">Transcription regulation</keyword>
<evidence type="ECO:0000256" key="3">
    <source>
        <dbReference type="ARBA" id="ARBA00023125"/>
    </source>
</evidence>
<evidence type="ECO:0000256" key="1">
    <source>
        <dbReference type="ARBA" id="ARBA00022491"/>
    </source>
</evidence>
<dbReference type="Gene3D" id="3.20.80.10">
    <property type="entry name" value="Regulatory factor, effector binding domain"/>
    <property type="match status" value="1"/>
</dbReference>
<gene>
    <name evidence="7" type="ORF">DW016_13455</name>
</gene>
<dbReference type="Gene3D" id="1.10.1660.10">
    <property type="match status" value="1"/>
</dbReference>
<evidence type="ECO:0000259" key="6">
    <source>
        <dbReference type="PROSITE" id="PS50937"/>
    </source>
</evidence>
<evidence type="ECO:0000256" key="2">
    <source>
        <dbReference type="ARBA" id="ARBA00023015"/>
    </source>
</evidence>
<feature type="domain" description="HTH merR-type" evidence="6">
    <location>
        <begin position="4"/>
        <end position="72"/>
    </location>
</feature>
<dbReference type="OrthoDB" id="9777497at2"/>
<reference evidence="7 8" key="1">
    <citation type="submission" date="2018-08" db="EMBL/GenBank/DDBJ databases">
        <title>A genome reference for cultivated species of the human gut microbiota.</title>
        <authorList>
            <person name="Zou Y."/>
            <person name="Xue W."/>
            <person name="Luo G."/>
        </authorList>
    </citation>
    <scope>NUCLEOTIDE SEQUENCE [LARGE SCALE GENOMIC DNA]</scope>
    <source>
        <strain evidence="7 8">AF37-2AT</strain>
    </source>
</reference>
<accession>A0A3E3JZB5</accession>
<dbReference type="CDD" id="cd00592">
    <property type="entry name" value="HTH_MerR-like"/>
    <property type="match status" value="1"/>
</dbReference>
<evidence type="ECO:0000313" key="7">
    <source>
        <dbReference type="EMBL" id="RGE85142.1"/>
    </source>
</evidence>